<keyword evidence="2" id="KW-1185">Reference proteome</keyword>
<name>A0A6J3MFI5_9PEZI</name>
<protein>
    <recommendedName>
        <fullName evidence="4">Hypersensitive response-inducing protein</fullName>
    </recommendedName>
</protein>
<dbReference type="GeneID" id="54361863"/>
<keyword evidence="1" id="KW-0732">Signal</keyword>
<dbReference type="Proteomes" id="UP000504637">
    <property type="component" value="Unplaced"/>
</dbReference>
<proteinExistence type="predicted"/>
<evidence type="ECO:0000313" key="2">
    <source>
        <dbReference type="Proteomes" id="UP000504637"/>
    </source>
</evidence>
<evidence type="ECO:0008006" key="4">
    <source>
        <dbReference type="Google" id="ProtNLM"/>
    </source>
</evidence>
<evidence type="ECO:0000313" key="3">
    <source>
        <dbReference type="RefSeq" id="XP_033463639.1"/>
    </source>
</evidence>
<dbReference type="RefSeq" id="XP_033463639.1">
    <property type="nucleotide sequence ID" value="XM_033604063.1"/>
</dbReference>
<dbReference type="AlphaFoldDB" id="A0A6J3MFI5"/>
<reference evidence="3" key="2">
    <citation type="submission" date="2020-04" db="EMBL/GenBank/DDBJ databases">
        <authorList>
            <consortium name="NCBI Genome Project"/>
        </authorList>
    </citation>
    <scope>NUCLEOTIDE SEQUENCE</scope>
    <source>
        <strain evidence="3">CBS 342.82</strain>
    </source>
</reference>
<organism evidence="3">
    <name type="scientific">Dissoconium aciculare CBS 342.82</name>
    <dbReference type="NCBI Taxonomy" id="1314786"/>
    <lineage>
        <taxon>Eukaryota</taxon>
        <taxon>Fungi</taxon>
        <taxon>Dikarya</taxon>
        <taxon>Ascomycota</taxon>
        <taxon>Pezizomycotina</taxon>
        <taxon>Dothideomycetes</taxon>
        <taxon>Dothideomycetidae</taxon>
        <taxon>Mycosphaerellales</taxon>
        <taxon>Dissoconiaceae</taxon>
        <taxon>Dissoconium</taxon>
    </lineage>
</organism>
<sequence>MRASTIIALASSTLVAAAPTPRDTSSSSNIFEISDFVFGCTNDCGWSFKATITGSNPPTHPSLDTPVTCAGNFNVQDPSSGQQYVDCSATGDAKTSLVANIDPKTNVLSLLYLVSAPEDGNNYRYLGQKEVYAVTGPDADKQAADFSVPQTFEAATPIF</sequence>
<evidence type="ECO:0000256" key="1">
    <source>
        <dbReference type="SAM" id="SignalP"/>
    </source>
</evidence>
<reference evidence="3" key="3">
    <citation type="submission" date="2025-08" db="UniProtKB">
        <authorList>
            <consortium name="RefSeq"/>
        </authorList>
    </citation>
    <scope>IDENTIFICATION</scope>
    <source>
        <strain evidence="3">CBS 342.82</strain>
    </source>
</reference>
<dbReference type="OrthoDB" id="3642254at2759"/>
<reference evidence="3" key="1">
    <citation type="submission" date="2020-01" db="EMBL/GenBank/DDBJ databases">
        <authorList>
            <consortium name="DOE Joint Genome Institute"/>
            <person name="Haridas S."/>
            <person name="Albert R."/>
            <person name="Binder M."/>
            <person name="Bloem J."/>
            <person name="Labutti K."/>
            <person name="Salamov A."/>
            <person name="Andreopoulos B."/>
            <person name="Baker S.E."/>
            <person name="Barry K."/>
            <person name="Bills G."/>
            <person name="Bluhm B.H."/>
            <person name="Cannon C."/>
            <person name="Castanera R."/>
            <person name="Culley D.E."/>
            <person name="Daum C."/>
            <person name="Ezra D."/>
            <person name="Gonzalez J.B."/>
            <person name="Henrissat B."/>
            <person name="Kuo A."/>
            <person name="Liang C."/>
            <person name="Lipzen A."/>
            <person name="Lutzoni F."/>
            <person name="Magnuson J."/>
            <person name="Mondo S."/>
            <person name="Nolan M."/>
            <person name="Ohm R."/>
            <person name="Pangilinan J."/>
            <person name="Park H.-J."/>
            <person name="Ramirez L."/>
            <person name="Alfaro M."/>
            <person name="Sun H."/>
            <person name="Tritt A."/>
            <person name="Yoshinaga Y."/>
            <person name="Zwiers L.-H."/>
            <person name="Turgeon B.G."/>
            <person name="Goodwin S.B."/>
            <person name="Spatafora J.W."/>
            <person name="Crous P.W."/>
            <person name="Grigoriev I.V."/>
        </authorList>
    </citation>
    <scope>NUCLEOTIDE SEQUENCE</scope>
    <source>
        <strain evidence="3">CBS 342.82</strain>
    </source>
</reference>
<accession>A0A6J3MFI5</accession>
<gene>
    <name evidence="3" type="ORF">K489DRAFT_377033</name>
</gene>
<feature type="signal peptide" evidence="1">
    <location>
        <begin position="1"/>
        <end position="17"/>
    </location>
</feature>
<feature type="chain" id="PRO_5026665101" description="Hypersensitive response-inducing protein" evidence="1">
    <location>
        <begin position="18"/>
        <end position="159"/>
    </location>
</feature>